<evidence type="ECO:0000256" key="6">
    <source>
        <dbReference type="SAM" id="Phobius"/>
    </source>
</evidence>
<evidence type="ECO:0000313" key="8">
    <source>
        <dbReference type="Proteomes" id="UP000230843"/>
    </source>
</evidence>
<dbReference type="AlphaFoldDB" id="A0A2M7Z650"/>
<feature type="transmembrane region" description="Helical" evidence="6">
    <location>
        <begin position="12"/>
        <end position="33"/>
    </location>
</feature>
<evidence type="ECO:0000313" key="7">
    <source>
        <dbReference type="EMBL" id="PJA89597.1"/>
    </source>
</evidence>
<keyword evidence="3" id="KW-0133">Cell shape</keyword>
<keyword evidence="4 6" id="KW-1133">Transmembrane helix</keyword>
<dbReference type="Proteomes" id="UP000230843">
    <property type="component" value="Unassembled WGS sequence"/>
</dbReference>
<gene>
    <name evidence="7" type="ORF">CO137_03405</name>
</gene>
<feature type="transmembrane region" description="Helical" evidence="6">
    <location>
        <begin position="45"/>
        <end position="65"/>
    </location>
</feature>
<dbReference type="GO" id="GO:0015648">
    <property type="term" value="F:lipid-linked peptidoglycan transporter activity"/>
    <property type="evidence" value="ECO:0007669"/>
    <property type="project" value="TreeGrafter"/>
</dbReference>
<dbReference type="PROSITE" id="PS00428">
    <property type="entry name" value="FTSW_RODA_SPOVE"/>
    <property type="match status" value="1"/>
</dbReference>
<comment type="caution">
    <text evidence="7">The sequence shown here is derived from an EMBL/GenBank/DDBJ whole genome shotgun (WGS) entry which is preliminary data.</text>
</comment>
<dbReference type="InterPro" id="IPR011923">
    <property type="entry name" value="RodA/MrdB"/>
</dbReference>
<feature type="transmembrane region" description="Helical" evidence="6">
    <location>
        <begin position="77"/>
        <end position="96"/>
    </location>
</feature>
<protein>
    <submittedName>
        <fullName evidence="7">Rod shape-determining protein RodA</fullName>
    </submittedName>
</protein>
<dbReference type="PANTHER" id="PTHR30474">
    <property type="entry name" value="CELL CYCLE PROTEIN"/>
    <property type="match status" value="1"/>
</dbReference>
<keyword evidence="5 6" id="KW-0472">Membrane</keyword>
<sequence>MRFLEKTSLARGYDWITIILVITITAIGFAAIYSVDLSKGSELVYVPNQFISFILGFIALLVLGRMHSTVFFASAKWIYILAVLLLILVLFFGVNIRGTTGWFRILGFSFQPSEFAKFALIVWLGWWITRQGRGFEKWQFIVSSGFVTFLLVCLVLLQPDLGSAAVLISIWFGLLFLTRTKKMHIIILLGTVVISFVLGWTFLFKDYQKERLMTFFDPSRDPLGSGYNVIQSGIAIGSGGFLGRGLGFGSQSQLHFLPEAQTDFVFSVIAEELGFVGVLLVLGLFFALILRLIWLASECRDDFSTFFILGVAVLFLVQIIVNVGAATGILPVTGVTLPFLSYGGSSLIINFMLVGIVQSVIRSLNLSSSFEF</sequence>
<evidence type="ECO:0000256" key="5">
    <source>
        <dbReference type="ARBA" id="ARBA00023136"/>
    </source>
</evidence>
<dbReference type="InterPro" id="IPR001182">
    <property type="entry name" value="FtsW/RodA"/>
</dbReference>
<dbReference type="GO" id="GO:0005886">
    <property type="term" value="C:plasma membrane"/>
    <property type="evidence" value="ECO:0007669"/>
    <property type="project" value="TreeGrafter"/>
</dbReference>
<dbReference type="GO" id="GO:0008360">
    <property type="term" value="P:regulation of cell shape"/>
    <property type="evidence" value="ECO:0007669"/>
    <property type="project" value="UniProtKB-KW"/>
</dbReference>
<dbReference type="GO" id="GO:0051301">
    <property type="term" value="P:cell division"/>
    <property type="evidence" value="ECO:0007669"/>
    <property type="project" value="InterPro"/>
</dbReference>
<comment type="subcellular location">
    <subcellularLocation>
        <location evidence="1">Membrane</location>
        <topology evidence="1">Multi-pass membrane protein</topology>
    </subcellularLocation>
</comment>
<feature type="transmembrane region" description="Helical" evidence="6">
    <location>
        <begin position="102"/>
        <end position="126"/>
    </location>
</feature>
<keyword evidence="2 6" id="KW-0812">Transmembrane</keyword>
<evidence type="ECO:0000256" key="2">
    <source>
        <dbReference type="ARBA" id="ARBA00022692"/>
    </source>
</evidence>
<reference evidence="8" key="1">
    <citation type="submission" date="2017-09" db="EMBL/GenBank/DDBJ databases">
        <title>Depth-based differentiation of microbial function through sediment-hosted aquifers and enrichment of novel symbionts in the deep terrestrial subsurface.</title>
        <authorList>
            <person name="Probst A.J."/>
            <person name="Ladd B."/>
            <person name="Jarett J.K."/>
            <person name="Geller-Mcgrath D.E."/>
            <person name="Sieber C.M.K."/>
            <person name="Emerson J.B."/>
            <person name="Anantharaman K."/>
            <person name="Thomas B.C."/>
            <person name="Malmstrom R."/>
            <person name="Stieglmeier M."/>
            <person name="Klingl A."/>
            <person name="Woyke T."/>
            <person name="Ryan C.M."/>
            <person name="Banfield J.F."/>
        </authorList>
    </citation>
    <scope>NUCLEOTIDE SEQUENCE [LARGE SCALE GENOMIC DNA]</scope>
</reference>
<accession>A0A2M7Z650</accession>
<feature type="transmembrane region" description="Helical" evidence="6">
    <location>
        <begin position="138"/>
        <end position="157"/>
    </location>
</feature>
<evidence type="ECO:0000256" key="1">
    <source>
        <dbReference type="ARBA" id="ARBA00004141"/>
    </source>
</evidence>
<dbReference type="Pfam" id="PF01098">
    <property type="entry name" value="FTSW_RODA_SPOVE"/>
    <property type="match status" value="1"/>
</dbReference>
<dbReference type="NCBIfam" id="TIGR02210">
    <property type="entry name" value="rodA_shape"/>
    <property type="match status" value="1"/>
</dbReference>
<feature type="transmembrane region" description="Helical" evidence="6">
    <location>
        <begin position="306"/>
        <end position="333"/>
    </location>
</feature>
<evidence type="ECO:0000256" key="3">
    <source>
        <dbReference type="ARBA" id="ARBA00022960"/>
    </source>
</evidence>
<organism evidence="7 8">
    <name type="scientific">Candidatus Magasanikbacteria bacterium CG_4_9_14_3_um_filter_32_9</name>
    <dbReference type="NCBI Taxonomy" id="1974644"/>
    <lineage>
        <taxon>Bacteria</taxon>
        <taxon>Candidatus Magasanikiibacteriota</taxon>
    </lineage>
</organism>
<feature type="transmembrane region" description="Helical" evidence="6">
    <location>
        <begin position="273"/>
        <end position="294"/>
    </location>
</feature>
<dbReference type="InterPro" id="IPR018365">
    <property type="entry name" value="Cell_cycle_FtsW-rel_CS"/>
</dbReference>
<dbReference type="GO" id="GO:0032153">
    <property type="term" value="C:cell division site"/>
    <property type="evidence" value="ECO:0007669"/>
    <property type="project" value="TreeGrafter"/>
</dbReference>
<evidence type="ECO:0000256" key="4">
    <source>
        <dbReference type="ARBA" id="ARBA00022989"/>
    </source>
</evidence>
<feature type="transmembrane region" description="Helical" evidence="6">
    <location>
        <begin position="163"/>
        <end position="178"/>
    </location>
</feature>
<proteinExistence type="predicted"/>
<feature type="transmembrane region" description="Helical" evidence="6">
    <location>
        <begin position="339"/>
        <end position="361"/>
    </location>
</feature>
<dbReference type="EMBL" id="PFVJ01000073">
    <property type="protein sequence ID" value="PJA89597.1"/>
    <property type="molecule type" value="Genomic_DNA"/>
</dbReference>
<feature type="transmembrane region" description="Helical" evidence="6">
    <location>
        <begin position="185"/>
        <end position="203"/>
    </location>
</feature>
<name>A0A2M7Z650_9BACT</name>